<evidence type="ECO:0000256" key="6">
    <source>
        <dbReference type="ARBA" id="ARBA00022448"/>
    </source>
</evidence>
<dbReference type="AlphaFoldDB" id="A0A4Y9ABB0"/>
<accession>A0A4Y9ABB0</accession>
<dbReference type="EC" id="2.7.1.197" evidence="4"/>
<evidence type="ECO:0000256" key="15">
    <source>
        <dbReference type="ARBA" id="ARBA00033349"/>
    </source>
</evidence>
<dbReference type="Pfam" id="PF02302">
    <property type="entry name" value="PTS_IIB"/>
    <property type="match status" value="1"/>
</dbReference>
<organism evidence="20 21">
    <name type="scientific">Lentibacillus salicampi</name>
    <dbReference type="NCBI Taxonomy" id="175306"/>
    <lineage>
        <taxon>Bacteria</taxon>
        <taxon>Bacillati</taxon>
        <taxon>Bacillota</taxon>
        <taxon>Bacilli</taxon>
        <taxon>Bacillales</taxon>
        <taxon>Bacillaceae</taxon>
        <taxon>Lentibacillus</taxon>
    </lineage>
</organism>
<evidence type="ECO:0000256" key="4">
    <source>
        <dbReference type="ARBA" id="ARBA00011909"/>
    </source>
</evidence>
<evidence type="ECO:0000256" key="11">
    <source>
        <dbReference type="ARBA" id="ARBA00022683"/>
    </source>
</evidence>
<evidence type="ECO:0000256" key="8">
    <source>
        <dbReference type="ARBA" id="ARBA00022553"/>
    </source>
</evidence>
<dbReference type="OrthoDB" id="9814222at2"/>
<dbReference type="NCBIfam" id="NF011663">
    <property type="entry name" value="PRK15083.1"/>
    <property type="match status" value="1"/>
</dbReference>
<evidence type="ECO:0000256" key="1">
    <source>
        <dbReference type="ARBA" id="ARBA00001655"/>
    </source>
</evidence>
<evidence type="ECO:0000256" key="16">
    <source>
        <dbReference type="SAM" id="MobiDB-lite"/>
    </source>
</evidence>
<dbReference type="InterPro" id="IPR003501">
    <property type="entry name" value="PTS_EIIB_2/3"/>
</dbReference>
<evidence type="ECO:0000256" key="12">
    <source>
        <dbReference type="ARBA" id="ARBA00022692"/>
    </source>
</evidence>
<keyword evidence="21" id="KW-1185">Reference proteome</keyword>
<dbReference type="Proteomes" id="UP000298484">
    <property type="component" value="Unassembled WGS sequence"/>
</dbReference>
<dbReference type="FunFam" id="3.40.50.2300:FF:000047">
    <property type="entry name" value="PTS system mannitol-specific transporter subunit IICBA"/>
    <property type="match status" value="1"/>
</dbReference>
<dbReference type="EMBL" id="SRHY01000011">
    <property type="protein sequence ID" value="TFJ93076.1"/>
    <property type="molecule type" value="Genomic_DNA"/>
</dbReference>
<evidence type="ECO:0000313" key="21">
    <source>
        <dbReference type="Proteomes" id="UP000298484"/>
    </source>
</evidence>
<keyword evidence="9" id="KW-0762">Sugar transport</keyword>
<dbReference type="InterPro" id="IPR050893">
    <property type="entry name" value="Sugar_PTS"/>
</dbReference>
<evidence type="ECO:0000256" key="7">
    <source>
        <dbReference type="ARBA" id="ARBA00022475"/>
    </source>
</evidence>
<dbReference type="GO" id="GO:0009401">
    <property type="term" value="P:phosphoenolpyruvate-dependent sugar phosphotransferase system"/>
    <property type="evidence" value="ECO:0007669"/>
    <property type="project" value="UniProtKB-KW"/>
</dbReference>
<dbReference type="GO" id="GO:0090563">
    <property type="term" value="F:protein-phosphocysteine-sugar phosphotransferase activity"/>
    <property type="evidence" value="ECO:0007669"/>
    <property type="project" value="TreeGrafter"/>
</dbReference>
<comment type="function">
    <text evidence="2">The phosphoenolpyruvate-dependent sugar phosphotransferase system (sugar PTS), a major carbohydrate active transport system, catalyzes the phosphorylation of incoming sugar substrates concomitantly with their translocation across the cell membrane. The enzyme II CmtAB PTS system is involved in D-mannitol transport.</text>
</comment>
<evidence type="ECO:0000256" key="2">
    <source>
        <dbReference type="ARBA" id="ARBA00002434"/>
    </source>
</evidence>
<feature type="region of interest" description="Disordered" evidence="16">
    <location>
        <begin position="344"/>
        <end position="391"/>
    </location>
</feature>
<keyword evidence="6" id="KW-0813">Transport</keyword>
<dbReference type="InterPro" id="IPR029503">
    <property type="entry name" value="PTS_EIIB_mannitol"/>
</dbReference>
<dbReference type="PANTHER" id="PTHR30181">
    <property type="entry name" value="MANNITOL PERMEASE IIC COMPONENT"/>
    <property type="match status" value="1"/>
</dbReference>
<dbReference type="Pfam" id="PF02378">
    <property type="entry name" value="PTS_EIIC"/>
    <property type="match status" value="1"/>
</dbReference>
<comment type="catalytic activity">
    <reaction evidence="1">
        <text>D-mannitol(out) + N(pros)-phospho-L-histidyl-[protein] = D-mannitol 1-phosphate(in) + L-histidyl-[protein]</text>
        <dbReference type="Rhea" id="RHEA:33363"/>
        <dbReference type="Rhea" id="RHEA-COMP:9745"/>
        <dbReference type="Rhea" id="RHEA-COMP:9746"/>
        <dbReference type="ChEBI" id="CHEBI:16899"/>
        <dbReference type="ChEBI" id="CHEBI:29979"/>
        <dbReference type="ChEBI" id="CHEBI:61381"/>
        <dbReference type="ChEBI" id="CHEBI:64837"/>
        <dbReference type="EC" id="2.7.1.197"/>
    </reaction>
</comment>
<reference evidence="20 21" key="1">
    <citation type="submission" date="2019-03" db="EMBL/GenBank/DDBJ databases">
        <title>Genome sequence of Lentibacillus salicampi ATCC BAA-719.</title>
        <authorList>
            <person name="Maclea K.S."/>
            <person name="Simoes Junior M."/>
        </authorList>
    </citation>
    <scope>NUCLEOTIDE SEQUENCE [LARGE SCALE GENOMIC DNA]</scope>
    <source>
        <strain evidence="20 21">ATCC BAA-719</strain>
    </source>
</reference>
<evidence type="ECO:0000259" key="19">
    <source>
        <dbReference type="PROSITE" id="PS51104"/>
    </source>
</evidence>
<dbReference type="GO" id="GO:0022872">
    <property type="term" value="F:protein-N(PI)-phosphohistidine-mannitol phosphotransferase system transmembrane transporter activity"/>
    <property type="evidence" value="ECO:0007669"/>
    <property type="project" value="InterPro"/>
</dbReference>
<dbReference type="Gene3D" id="3.40.50.2300">
    <property type="match status" value="1"/>
</dbReference>
<dbReference type="InterPro" id="IPR013014">
    <property type="entry name" value="PTS_EIIC_2"/>
</dbReference>
<evidence type="ECO:0000313" key="20">
    <source>
        <dbReference type="EMBL" id="TFJ93076.1"/>
    </source>
</evidence>
<dbReference type="GO" id="GO:0005886">
    <property type="term" value="C:plasma membrane"/>
    <property type="evidence" value="ECO:0007669"/>
    <property type="project" value="UniProtKB-SubCell"/>
</dbReference>
<evidence type="ECO:0000256" key="13">
    <source>
        <dbReference type="ARBA" id="ARBA00022989"/>
    </source>
</evidence>
<feature type="transmembrane region" description="Helical" evidence="17">
    <location>
        <begin position="80"/>
        <end position="109"/>
    </location>
</feature>
<gene>
    <name evidence="20" type="ORF">E4U82_09005</name>
</gene>
<evidence type="ECO:0000256" key="5">
    <source>
        <dbReference type="ARBA" id="ARBA00021825"/>
    </source>
</evidence>
<evidence type="ECO:0000256" key="3">
    <source>
        <dbReference type="ARBA" id="ARBA00004651"/>
    </source>
</evidence>
<feature type="transmembrane region" description="Helical" evidence="17">
    <location>
        <begin position="130"/>
        <end position="155"/>
    </location>
</feature>
<feature type="transmembrane region" description="Helical" evidence="17">
    <location>
        <begin position="20"/>
        <end position="44"/>
    </location>
</feature>
<feature type="compositionally biased region" description="Polar residues" evidence="16">
    <location>
        <begin position="374"/>
        <end position="385"/>
    </location>
</feature>
<dbReference type="CDD" id="cd05567">
    <property type="entry name" value="PTS_IIB_mannitol"/>
    <property type="match status" value="1"/>
</dbReference>
<evidence type="ECO:0000259" key="18">
    <source>
        <dbReference type="PROSITE" id="PS51099"/>
    </source>
</evidence>
<dbReference type="InterPro" id="IPR004718">
    <property type="entry name" value="PTS_IIC_mtl"/>
</dbReference>
<dbReference type="InterPro" id="IPR013011">
    <property type="entry name" value="PTS_EIIB_2"/>
</dbReference>
<keyword evidence="10" id="KW-0808">Transferase</keyword>
<keyword evidence="12 17" id="KW-0812">Transmembrane</keyword>
<dbReference type="PROSITE" id="PS51104">
    <property type="entry name" value="PTS_EIIC_TYPE_2"/>
    <property type="match status" value="1"/>
</dbReference>
<dbReference type="NCBIfam" id="TIGR00851">
    <property type="entry name" value="mtlA"/>
    <property type="match status" value="1"/>
</dbReference>
<protein>
    <recommendedName>
        <fullName evidence="5">PTS system mannitol-specific EIICB component</fullName>
        <ecNumber evidence="4">2.7.1.197</ecNumber>
    </recommendedName>
    <alternativeName>
        <fullName evidence="15">EIICB-Mtl</fullName>
    </alternativeName>
</protein>
<evidence type="ECO:0000256" key="17">
    <source>
        <dbReference type="SAM" id="Phobius"/>
    </source>
</evidence>
<dbReference type="InterPro" id="IPR036095">
    <property type="entry name" value="PTS_EIIB-like_sf"/>
</dbReference>
<evidence type="ECO:0000256" key="14">
    <source>
        <dbReference type="ARBA" id="ARBA00023136"/>
    </source>
</evidence>
<sequence>MADKGFRTKVQRFGGFLSGMIMPNIGAFIAWGIITALFMADGWLPNEQLATLIDPMIKYLLPLLIGYTGGQLVYDKRGGVVGAISAMGVIVGADIPMFLGAMVMGPLGGYLMKKVDDLFQDKIRSGFEMLYNNFSAGILGAIIAGIAVTLVGPLVEGLNNTLAAGVEVIINAGLLPLASIIIEPAKILFLNNAINHGILSPIGVEQSTETGKSILFLLEANPGPGLGVLLAFSIFGKGTSKSSAPGAAIIQFLGGIHEIYFPYVLMKPALLLAVIGGGISGVFTFTIFNAGLVATASPGSIFALLALTPQGGYLGVLAGVIVAAIVSFVVAAFILKTSKSDDEDLTEATGKMEEMKGKKSSVAGNLKEDESTEKSAGSDQTAKASEQSDVKPAEDVDKIIFACDAGMGSSAMGASLMKNKLKKAEIENIDVSNTAIKAIPDDADIVITHKDLTDQAREKLPSAEHISVDNFLNSPKYDELTERLKK</sequence>
<dbReference type="RefSeq" id="WP_135109870.1">
    <property type="nucleotide sequence ID" value="NZ_SRHY01000011.1"/>
</dbReference>
<evidence type="ECO:0000256" key="10">
    <source>
        <dbReference type="ARBA" id="ARBA00022679"/>
    </source>
</evidence>
<dbReference type="PANTHER" id="PTHR30181:SF2">
    <property type="entry name" value="PTS SYSTEM MANNITOL-SPECIFIC EIICBA COMPONENT"/>
    <property type="match status" value="1"/>
</dbReference>
<name>A0A4Y9ABB0_9BACI</name>
<feature type="transmembrane region" description="Helical" evidence="17">
    <location>
        <begin position="269"/>
        <end position="292"/>
    </location>
</feature>
<keyword evidence="14 17" id="KW-0472">Membrane</keyword>
<keyword evidence="13 17" id="KW-1133">Transmembrane helix</keyword>
<keyword evidence="8" id="KW-0597">Phosphoprotein</keyword>
<dbReference type="InterPro" id="IPR003352">
    <property type="entry name" value="PTS_EIIC"/>
</dbReference>
<comment type="subcellular location">
    <subcellularLocation>
        <location evidence="3">Cell membrane</location>
        <topology evidence="3">Multi-pass membrane protein</topology>
    </subcellularLocation>
</comment>
<keyword evidence="7" id="KW-1003">Cell membrane</keyword>
<comment type="caution">
    <text evidence="20">The sequence shown here is derived from an EMBL/GenBank/DDBJ whole genome shotgun (WGS) entry which is preliminary data.</text>
</comment>
<feature type="domain" description="PTS EIIB type-2" evidence="18">
    <location>
        <begin position="397"/>
        <end position="486"/>
    </location>
</feature>
<feature type="domain" description="PTS EIIC type-2" evidence="19">
    <location>
        <begin position="13"/>
        <end position="333"/>
    </location>
</feature>
<dbReference type="SUPFAM" id="SSF52794">
    <property type="entry name" value="PTS system IIB component-like"/>
    <property type="match status" value="1"/>
</dbReference>
<evidence type="ECO:0000256" key="9">
    <source>
        <dbReference type="ARBA" id="ARBA00022597"/>
    </source>
</evidence>
<proteinExistence type="predicted"/>
<keyword evidence="11" id="KW-0598">Phosphotransferase system</keyword>
<feature type="transmembrane region" description="Helical" evidence="17">
    <location>
        <begin position="312"/>
        <end position="335"/>
    </location>
</feature>
<dbReference type="PROSITE" id="PS51099">
    <property type="entry name" value="PTS_EIIB_TYPE_2"/>
    <property type="match status" value="1"/>
</dbReference>
<feature type="transmembrane region" description="Helical" evidence="17">
    <location>
        <begin position="161"/>
        <end position="182"/>
    </location>
</feature>